<dbReference type="EMBL" id="SRRZ01000121">
    <property type="protein sequence ID" value="NQE37270.1"/>
    <property type="molecule type" value="Genomic_DNA"/>
</dbReference>
<evidence type="ECO:0000313" key="2">
    <source>
        <dbReference type="Proteomes" id="UP000702425"/>
    </source>
</evidence>
<dbReference type="RefSeq" id="WP_172191172.1">
    <property type="nucleotide sequence ID" value="NZ_CAWPPK010000026.1"/>
</dbReference>
<proteinExistence type="predicted"/>
<evidence type="ECO:0000313" key="1">
    <source>
        <dbReference type="EMBL" id="NQE37270.1"/>
    </source>
</evidence>
<gene>
    <name evidence="1" type="ORF">E5S67_05039</name>
</gene>
<organism evidence="1 2">
    <name type="scientific">Microcoleus asticus IPMA8</name>
    <dbReference type="NCBI Taxonomy" id="2563858"/>
    <lineage>
        <taxon>Bacteria</taxon>
        <taxon>Bacillati</taxon>
        <taxon>Cyanobacteriota</taxon>
        <taxon>Cyanophyceae</taxon>
        <taxon>Oscillatoriophycideae</taxon>
        <taxon>Oscillatoriales</taxon>
        <taxon>Microcoleaceae</taxon>
        <taxon>Microcoleus</taxon>
        <taxon>Microcoleus asticus</taxon>
    </lineage>
</organism>
<evidence type="ECO:0008006" key="3">
    <source>
        <dbReference type="Google" id="ProtNLM"/>
    </source>
</evidence>
<keyword evidence="2" id="KW-1185">Reference proteome</keyword>
<dbReference type="PRINTS" id="PR00313">
    <property type="entry name" value="CABNDNGRPT"/>
</dbReference>
<dbReference type="Gene3D" id="2.160.20.160">
    <property type="match status" value="1"/>
</dbReference>
<reference evidence="1 2" key="1">
    <citation type="journal article" date="2020" name="Sci. Rep.">
        <title>A novel cyanobacterial geosmin producer, revising GeoA distribution and dispersion patterns in Bacteria.</title>
        <authorList>
            <person name="Churro C."/>
            <person name="Semedo-Aguiar A.P."/>
            <person name="Silva A.D."/>
            <person name="Pereira-Leal J.B."/>
            <person name="Leite R.B."/>
        </authorList>
    </citation>
    <scope>NUCLEOTIDE SEQUENCE [LARGE SCALE GENOMIC DNA]</scope>
    <source>
        <strain evidence="1 2">IPMA8</strain>
    </source>
</reference>
<comment type="caution">
    <text evidence="1">The sequence shown here is derived from an EMBL/GenBank/DDBJ whole genome shotgun (WGS) entry which is preliminary data.</text>
</comment>
<sequence>MAIELSSITFTNRADVVPASGVEQILNTGTANTLGGKDTITGVDNADYSVAIANFSILDTGDGNDTITGDHSIGSGYGIQNAFFSSIIDTGKGHDTITGMGSVGIYNDGTINTGDGNDTITGIHTEGGGIPITNYLSGIIDTGDGNDVITANSLGINNDGTINTGNGNDSIIAGFLSSNLLGKVFLGDGKDYLKGFGSGNFNGGNGKDTLELTSGSYVVGISGTAVNFTGYNYSGISIMNTSEFEKLIAGSTTYNFSSLTNGQTIVVA</sequence>
<accession>A0ABX2D3P7</accession>
<name>A0ABX2D3P7_9CYAN</name>
<dbReference type="Proteomes" id="UP000702425">
    <property type="component" value="Unassembled WGS sequence"/>
</dbReference>
<protein>
    <recommendedName>
        <fullName evidence="3">Calcium-binding protein</fullName>
    </recommendedName>
</protein>